<sequence>MTTEISLQDKIEQCPPALQAIIEEFREASPRDRMEYLLEYAMSLPPLPERYVAQRDSMEQVHECQTPVFLATEVNGDSVHFYLDIPPESPTVRGYAAILMEGLNGARPEEVLATPEDVYMLLGLHEVITPQRVRGLHALLVYMKRQVKKYL</sequence>
<organism evidence="3">
    <name type="scientific">Caldilinea aerophila</name>
    <dbReference type="NCBI Taxonomy" id="133453"/>
    <lineage>
        <taxon>Bacteria</taxon>
        <taxon>Bacillati</taxon>
        <taxon>Chloroflexota</taxon>
        <taxon>Caldilineae</taxon>
        <taxon>Caldilineales</taxon>
        <taxon>Caldilineaceae</taxon>
        <taxon>Caldilinea</taxon>
    </lineage>
</organism>
<comment type="caution">
    <text evidence="3">The sequence shown here is derived from an EMBL/GenBank/DDBJ whole genome shotgun (WGS) entry which is preliminary data.</text>
</comment>
<accession>A0A7C1K043</accession>
<gene>
    <name evidence="3" type="ORF">ENQ20_08535</name>
</gene>
<name>A0A7C1K043_9CHLR</name>
<dbReference type="Gene3D" id="3.90.1010.10">
    <property type="match status" value="1"/>
</dbReference>
<protein>
    <submittedName>
        <fullName evidence="3">SufE family protein</fullName>
    </submittedName>
</protein>
<dbReference type="PANTHER" id="PTHR43597:SF5">
    <property type="entry name" value="SUFE-LIKE PROTEIN 2, CHLOROPLASTIC"/>
    <property type="match status" value="1"/>
</dbReference>
<dbReference type="SUPFAM" id="SSF82649">
    <property type="entry name" value="SufE/NifU"/>
    <property type="match status" value="1"/>
</dbReference>
<feature type="domain" description="Fe-S metabolism associated" evidence="2">
    <location>
        <begin position="23"/>
        <end position="146"/>
    </location>
</feature>
<dbReference type="Pfam" id="PF02657">
    <property type="entry name" value="SufE"/>
    <property type="match status" value="1"/>
</dbReference>
<evidence type="ECO:0000313" key="3">
    <source>
        <dbReference type="EMBL" id="HDX31529.1"/>
    </source>
</evidence>
<evidence type="ECO:0000259" key="2">
    <source>
        <dbReference type="Pfam" id="PF02657"/>
    </source>
</evidence>
<dbReference type="EMBL" id="DSMG01000084">
    <property type="protein sequence ID" value="HDX31529.1"/>
    <property type="molecule type" value="Genomic_DNA"/>
</dbReference>
<dbReference type="AlphaFoldDB" id="A0A7C1K043"/>
<proteinExistence type="inferred from homology"/>
<dbReference type="InterPro" id="IPR003808">
    <property type="entry name" value="Fe-S_metab-assoc_dom"/>
</dbReference>
<dbReference type="OMA" id="EQVVECQ"/>
<dbReference type="PANTHER" id="PTHR43597">
    <property type="entry name" value="SULFUR ACCEPTOR PROTEIN CSDE"/>
    <property type="match status" value="1"/>
</dbReference>
<reference evidence="3" key="1">
    <citation type="journal article" date="2020" name="mSystems">
        <title>Genome- and Community-Level Interaction Insights into Carbon Utilization and Element Cycling Functions of Hydrothermarchaeota in Hydrothermal Sediment.</title>
        <authorList>
            <person name="Zhou Z."/>
            <person name="Liu Y."/>
            <person name="Xu W."/>
            <person name="Pan J."/>
            <person name="Luo Z.H."/>
            <person name="Li M."/>
        </authorList>
    </citation>
    <scope>NUCLEOTIDE SEQUENCE [LARGE SCALE GENOMIC DNA]</scope>
    <source>
        <strain evidence="3">SpSt-289</strain>
    </source>
</reference>
<evidence type="ECO:0000256" key="1">
    <source>
        <dbReference type="ARBA" id="ARBA00010282"/>
    </source>
</evidence>
<comment type="similarity">
    <text evidence="1">Belongs to the SufE family.</text>
</comment>